<dbReference type="PROSITE" id="PS00109">
    <property type="entry name" value="PROTEIN_KINASE_TYR"/>
    <property type="match status" value="1"/>
</dbReference>
<dbReference type="InterPro" id="IPR008266">
    <property type="entry name" value="Tyr_kinase_AS"/>
</dbReference>
<feature type="region of interest" description="Disordered" evidence="1">
    <location>
        <begin position="504"/>
        <end position="557"/>
    </location>
</feature>
<accession>A0A261XTU2</accession>
<dbReference type="PANTHER" id="PTHR38248">
    <property type="entry name" value="FUNK1 6"/>
    <property type="match status" value="1"/>
</dbReference>
<dbReference type="EMBL" id="MVBO01000272">
    <property type="protein sequence ID" value="OZJ01664.1"/>
    <property type="molecule type" value="Genomic_DNA"/>
</dbReference>
<dbReference type="SUPFAM" id="SSF56112">
    <property type="entry name" value="Protein kinase-like (PK-like)"/>
    <property type="match status" value="1"/>
</dbReference>
<feature type="domain" description="Protein kinase" evidence="2">
    <location>
        <begin position="310"/>
        <end position="665"/>
    </location>
</feature>
<sequence length="733" mass="83319">MSTFSNTPRRRGAGQTSDSVPTSGPEILSDLQVELAGAVVTSDDFLEQLMESTMCEREVEEHLLNLKDAKLLESISAAGGTHKDYAWRWTTYPPEDDLSNEKVLKFLQSLVHCLCGGQQQRDFAHPKDSHKAYPLGETRYRHLDVRPDLVLLPTAAWSEYASGTEPMEAWNNYQQVCAVGEIKQTGKKHKARNQLRKYLRELKRSQPWRRFGIAFYVSSFTFGILRGDQSGVEEATFDIRTHQGAINLVRVIFWLCMADSTYLGDDESIETTTKEIGEKKEDMSGPMYRGRCANFISLGESKYKVDGILYNGISIRGRGTRVYAVKSMDSDNGEEMVIKDMWVDTGRLYKEHELQERARAKNVRNVVLLERFHDCHETTIVDVRGYIDAEAAKWVRLHKVENRRHLRFLFPRRRLLKDFTSLEEIAYGLLGAIKGHKSLLEQAGILHRDISERNILLGKVGENEGYLIDLDMAVMQGMDDTDDETGRPLSPLPDDELSMAVQHTAEMEDGESSSSLASMRHAADTSSSGKRTSIFGSPQGKRQKYITDSENASDDGTLHKAHRTGTVPYMACEVLQNAPQHLVKHDLESFFYVLFLLPYSYDTPHGTRKRIAWPPEILNWCMGDLNICGSLKHSFMANEWKVFHHLATKLPLDWRNDKDLHHRLLGLIWRVYSAINLAVWAPPPGQRLALIKGGTPKEVFEVDHAHLIGALEDWLTSSLEEQKPTREQIDGWE</sequence>
<proteinExistence type="predicted"/>
<feature type="region of interest" description="Disordered" evidence="1">
    <location>
        <begin position="1"/>
        <end position="25"/>
    </location>
</feature>
<dbReference type="Gene3D" id="1.10.510.10">
    <property type="entry name" value="Transferase(Phosphotransferase) domain 1"/>
    <property type="match status" value="1"/>
</dbReference>
<dbReference type="AlphaFoldDB" id="A0A261XTU2"/>
<evidence type="ECO:0000259" key="2">
    <source>
        <dbReference type="PROSITE" id="PS50011"/>
    </source>
</evidence>
<dbReference type="InterPro" id="IPR011009">
    <property type="entry name" value="Kinase-like_dom_sf"/>
</dbReference>
<feature type="compositionally biased region" description="Polar residues" evidence="1">
    <location>
        <begin position="524"/>
        <end position="536"/>
    </location>
</feature>
<dbReference type="PANTHER" id="PTHR38248:SF2">
    <property type="entry name" value="FUNK1 11"/>
    <property type="match status" value="1"/>
</dbReference>
<dbReference type="Pfam" id="PF17667">
    <property type="entry name" value="Pkinase_fungal"/>
    <property type="match status" value="2"/>
</dbReference>
<dbReference type="InterPro" id="IPR040976">
    <property type="entry name" value="Pkinase_fungal"/>
</dbReference>
<name>A0A261XTU2_9FUNG</name>
<evidence type="ECO:0000256" key="1">
    <source>
        <dbReference type="SAM" id="MobiDB-lite"/>
    </source>
</evidence>
<dbReference type="InterPro" id="IPR000719">
    <property type="entry name" value="Prot_kinase_dom"/>
</dbReference>
<evidence type="ECO:0000313" key="3">
    <source>
        <dbReference type="EMBL" id="OZJ01664.1"/>
    </source>
</evidence>
<dbReference type="PROSITE" id="PS50011">
    <property type="entry name" value="PROTEIN_KINASE_DOM"/>
    <property type="match status" value="1"/>
</dbReference>
<feature type="non-terminal residue" evidence="3">
    <location>
        <position position="733"/>
    </location>
</feature>
<dbReference type="Proteomes" id="UP000242875">
    <property type="component" value="Unassembled WGS sequence"/>
</dbReference>
<organism evidence="3 4">
    <name type="scientific">Bifiguratus adelaidae</name>
    <dbReference type="NCBI Taxonomy" id="1938954"/>
    <lineage>
        <taxon>Eukaryota</taxon>
        <taxon>Fungi</taxon>
        <taxon>Fungi incertae sedis</taxon>
        <taxon>Mucoromycota</taxon>
        <taxon>Mucoromycotina</taxon>
        <taxon>Endogonomycetes</taxon>
        <taxon>Endogonales</taxon>
        <taxon>Endogonales incertae sedis</taxon>
        <taxon>Bifiguratus</taxon>
    </lineage>
</organism>
<dbReference type="OrthoDB" id="2994997at2759"/>
<gene>
    <name evidence="3" type="ORF">BZG36_05616</name>
</gene>
<evidence type="ECO:0000313" key="4">
    <source>
        <dbReference type="Proteomes" id="UP000242875"/>
    </source>
</evidence>
<dbReference type="SMART" id="SM00220">
    <property type="entry name" value="S_TKc"/>
    <property type="match status" value="1"/>
</dbReference>
<comment type="caution">
    <text evidence="3">The sequence shown here is derived from an EMBL/GenBank/DDBJ whole genome shotgun (WGS) entry which is preliminary data.</text>
</comment>
<protein>
    <recommendedName>
        <fullName evidence="2">Protein kinase domain-containing protein</fullName>
    </recommendedName>
</protein>
<keyword evidence="4" id="KW-1185">Reference proteome</keyword>
<reference evidence="3 4" key="1">
    <citation type="journal article" date="2017" name="Mycologia">
        <title>Bifiguratus adelaidae, gen. et sp. nov., a new member of Mucoromycotina in endophytic and soil-dwelling habitats.</title>
        <authorList>
            <person name="Torres-Cruz T.J."/>
            <person name="Billingsley Tobias T.L."/>
            <person name="Almatruk M."/>
            <person name="Hesse C."/>
            <person name="Kuske C.R."/>
            <person name="Desiro A."/>
            <person name="Benucci G.M."/>
            <person name="Bonito G."/>
            <person name="Stajich J.E."/>
            <person name="Dunlap C."/>
            <person name="Arnold A.E."/>
            <person name="Porras-Alfaro A."/>
        </authorList>
    </citation>
    <scope>NUCLEOTIDE SEQUENCE [LARGE SCALE GENOMIC DNA]</scope>
    <source>
        <strain evidence="3 4">AZ0501</strain>
    </source>
</reference>
<dbReference type="GO" id="GO:0004672">
    <property type="term" value="F:protein kinase activity"/>
    <property type="evidence" value="ECO:0007669"/>
    <property type="project" value="InterPro"/>
</dbReference>
<dbReference type="GO" id="GO:0005524">
    <property type="term" value="F:ATP binding"/>
    <property type="evidence" value="ECO:0007669"/>
    <property type="project" value="InterPro"/>
</dbReference>